<dbReference type="eggNOG" id="COG4086">
    <property type="taxonomic scope" value="Bacteria"/>
</dbReference>
<dbReference type="RefSeq" id="WP_038242094.1">
    <property type="nucleotide sequence ID" value="NZ_BNER01000001.1"/>
</dbReference>
<feature type="signal peptide" evidence="2">
    <location>
        <begin position="1"/>
        <end position="23"/>
    </location>
</feature>
<reference evidence="3 4" key="1">
    <citation type="submission" date="2014-03" db="EMBL/GenBank/DDBJ databases">
        <authorList>
            <person name="Urmite Genomes U."/>
        </authorList>
    </citation>
    <scope>NUCLEOTIDE SEQUENCE [LARGE SCALE GENOMIC DNA]</scope>
    <source>
        <strain evidence="3 4">Vm-5</strain>
    </source>
</reference>
<proteinExistence type="predicted"/>
<comment type="caution">
    <text evidence="3">The sequence shown here is derived from an EMBL/GenBank/DDBJ whole genome shotgun (WGS) entry which is preliminary data.</text>
</comment>
<dbReference type="AlphaFoldDB" id="A0A024Q6U5"/>
<name>A0A024Q6U5_9BACI</name>
<keyword evidence="1" id="KW-0175">Coiled coil</keyword>
<dbReference type="OrthoDB" id="9810153at2"/>
<dbReference type="Pfam" id="PF06207">
    <property type="entry name" value="DUF1002"/>
    <property type="match status" value="1"/>
</dbReference>
<evidence type="ECO:0000256" key="2">
    <source>
        <dbReference type="SAM" id="SignalP"/>
    </source>
</evidence>
<dbReference type="Proteomes" id="UP000028875">
    <property type="component" value="Unassembled WGS sequence"/>
</dbReference>
<keyword evidence="2" id="KW-0732">Signal</keyword>
<dbReference type="EMBL" id="CCDP010000001">
    <property type="protein sequence ID" value="CDQ38209.1"/>
    <property type="molecule type" value="Genomic_DNA"/>
</dbReference>
<reference evidence="4" key="2">
    <citation type="submission" date="2014-05" db="EMBL/GenBank/DDBJ databases">
        <title>Draft genome sequence of Virgibacillus massiliensis Vm-5.</title>
        <authorList>
            <person name="Khelaifia S."/>
            <person name="Croce O."/>
            <person name="Lagier J.C."/>
            <person name="Raoult D."/>
        </authorList>
    </citation>
    <scope>NUCLEOTIDE SEQUENCE [LARGE SCALE GENOMIC DNA]</scope>
    <source>
        <strain evidence="4">Vm-5</strain>
    </source>
</reference>
<protein>
    <submittedName>
        <fullName evidence="3">Putative secreted protein</fullName>
    </submittedName>
</protein>
<dbReference type="STRING" id="1462526.BN990_00476"/>
<keyword evidence="4" id="KW-1185">Reference proteome</keyword>
<dbReference type="InterPro" id="IPR009343">
    <property type="entry name" value="DUF1002"/>
</dbReference>
<feature type="chain" id="PRO_5001535946" evidence="2">
    <location>
        <begin position="24"/>
        <end position="304"/>
    </location>
</feature>
<evidence type="ECO:0000256" key="1">
    <source>
        <dbReference type="SAM" id="Coils"/>
    </source>
</evidence>
<sequence precursor="true">MKKFLLSLIIVLLTIGISLSVQADSGASDTDSINEKLGSPIVVYGAQLSTDQRTKVRELLNVQDGGMVEEHDVSGQDAATYINGNPNSNMYSSAKITRQEAGNGLTINIVTPENITEVTKEMYANALLTAGVENATVDVASPVKVSGHSALTGIYKAYDVEGEQLDKERMELANEELDVATQLAEKEGMSQEKVSQLLTDIKKTIAEQNPATKEEVEQIVQEQLDQLEISLSEADRQMLIDLIDKMRDLNINFDQVKNQLEDIASTIKDKADELGLDEGFWEKVANFFSDMFQALSNFFKGLFN</sequence>
<evidence type="ECO:0000313" key="4">
    <source>
        <dbReference type="Proteomes" id="UP000028875"/>
    </source>
</evidence>
<organism evidence="3 4">
    <name type="scientific">Virgibacillus massiliensis</name>
    <dbReference type="NCBI Taxonomy" id="1462526"/>
    <lineage>
        <taxon>Bacteria</taxon>
        <taxon>Bacillati</taxon>
        <taxon>Bacillota</taxon>
        <taxon>Bacilli</taxon>
        <taxon>Bacillales</taxon>
        <taxon>Bacillaceae</taxon>
        <taxon>Virgibacillus</taxon>
    </lineage>
</organism>
<feature type="coiled-coil region" evidence="1">
    <location>
        <begin position="217"/>
        <end position="266"/>
    </location>
</feature>
<gene>
    <name evidence="3" type="ORF">BN990_00476</name>
</gene>
<accession>A0A024Q6U5</accession>
<evidence type="ECO:0000313" key="3">
    <source>
        <dbReference type="EMBL" id="CDQ38209.1"/>
    </source>
</evidence>